<sequence length="932" mass="105901">MATDERIFDATWECKDLFESCHTSAVTWDDDDLDRLEECEADFAVWAHGLRADKTGHSSFDYRLRDRPDIRDTVLNLIRETAKSLDLLMHQDSLNHTSYNDGDQGEDDSDSGTPIPSPWVSYPGSESPPSQTEKPRIPDSPISRHLYYIRMNLDILRAMSIAIKRAGVKFRYERADRALPSAPTSYDNLRIHLAHLILVKPYSILLGSLAIAVRHERVPPLIELLIRKWVHDNSRSYAQLDDLIQSVVVRHNRIQFARKPWKLVQPRFEDSRGKSSPTTKRLKSDLPGPSETMVSASADASPHPNDSQSTIQGRTYHRSPHVDSTGHQLRRNAGPAPLTASLTASGIASSFVLPPVDVIKRQPVGPITKITWTGLQEDYPPRPSIAKGARTFVCPCCYHNLPVEYMKTKTRWRGHVAHDILPYTCVFSDCARSTVFYNTREDWILHMKHSHSFQGWVCEECPVQLGDTTLLTFDSVDSWADHTKQVHNRALTDVQASAVAKMSERKLLNWIQCPLCPRSKRLYNLEEDEHIAQHLHSFALESLPEDIAQDPYSSNDYHSSSSTDSPGHVDYKWSLDQYLDNPKPVAVGDLPVAHPLTVRTVSQPYVFPKRVLAKPFKFKKAAVLLNLDEIPAGHSALIYGYIEPLLHERLLPCLFHSTIDGKGLQRVKSTEAFEILNREDSTGSRATATPPNILDILNITVKELQYAEWSELSQENGKTLIFLTFGKWVTPQAVQSLISDPLYGNPRGRPRYSATHRIKIHIVFFSEDSTGSSTSTGFESSRFTQPLPMKQVFDQMLWRTGESRSHTVTSEQYQSGRIITDMLYKILVDGVSQETNSRRALERAPIRLKSSSGDEFDFSKFRADKKKKAEATIIPSYRLHLDNLEDFLLGLFGTSFPITHRGNTYEVTLPRHLTMAERDELNHQRRRRRDEI</sequence>
<proteinExistence type="predicted"/>
<evidence type="ECO:0000313" key="1">
    <source>
        <dbReference type="EMBL" id="KAJ8126392.1"/>
    </source>
</evidence>
<reference evidence="1" key="1">
    <citation type="submission" date="2022-12" db="EMBL/GenBank/DDBJ databases">
        <title>Genome Sequence of Lasiodiplodia mahajangana.</title>
        <authorList>
            <person name="Buettner E."/>
        </authorList>
    </citation>
    <scope>NUCLEOTIDE SEQUENCE</scope>
    <source>
        <strain evidence="1">VT137</strain>
    </source>
</reference>
<name>A0ACC2JG82_9PEZI</name>
<evidence type="ECO:0000313" key="2">
    <source>
        <dbReference type="Proteomes" id="UP001153332"/>
    </source>
</evidence>
<gene>
    <name evidence="1" type="ORF">O1611_g7247</name>
</gene>
<protein>
    <submittedName>
        <fullName evidence="1">Uncharacterized protein</fullName>
    </submittedName>
</protein>
<dbReference type="Proteomes" id="UP001153332">
    <property type="component" value="Unassembled WGS sequence"/>
</dbReference>
<comment type="caution">
    <text evidence="1">The sequence shown here is derived from an EMBL/GenBank/DDBJ whole genome shotgun (WGS) entry which is preliminary data.</text>
</comment>
<dbReference type="EMBL" id="JAPUUL010001877">
    <property type="protein sequence ID" value="KAJ8126392.1"/>
    <property type="molecule type" value="Genomic_DNA"/>
</dbReference>
<organism evidence="1 2">
    <name type="scientific">Lasiodiplodia mahajangana</name>
    <dbReference type="NCBI Taxonomy" id="1108764"/>
    <lineage>
        <taxon>Eukaryota</taxon>
        <taxon>Fungi</taxon>
        <taxon>Dikarya</taxon>
        <taxon>Ascomycota</taxon>
        <taxon>Pezizomycotina</taxon>
        <taxon>Dothideomycetes</taxon>
        <taxon>Dothideomycetes incertae sedis</taxon>
        <taxon>Botryosphaeriales</taxon>
        <taxon>Botryosphaeriaceae</taxon>
        <taxon>Lasiodiplodia</taxon>
    </lineage>
</organism>
<accession>A0ACC2JG82</accession>
<keyword evidence="2" id="KW-1185">Reference proteome</keyword>